<dbReference type="Pfam" id="PF03109">
    <property type="entry name" value="ABC1"/>
    <property type="match status" value="1"/>
</dbReference>
<dbReference type="SUPFAM" id="SSF56112">
    <property type="entry name" value="Protein kinase-like (PK-like)"/>
    <property type="match status" value="1"/>
</dbReference>
<accession>A0A5B9W597</accession>
<dbReference type="PANTHER" id="PTHR10566:SF113">
    <property type="entry name" value="PROTEIN ACTIVITY OF BC1 COMPLEX KINASE 7, CHLOROPLASTIC"/>
    <property type="match status" value="1"/>
</dbReference>
<dbReference type="Proteomes" id="UP000324233">
    <property type="component" value="Chromosome"/>
</dbReference>
<dbReference type="RefSeq" id="WP_148595542.1">
    <property type="nucleotide sequence ID" value="NZ_CP042997.1"/>
</dbReference>
<evidence type="ECO:0000313" key="4">
    <source>
        <dbReference type="EMBL" id="QEH35792.1"/>
    </source>
</evidence>
<comment type="similarity">
    <text evidence="1">Belongs to the protein kinase superfamily. ADCK protein kinase family.</text>
</comment>
<dbReference type="InterPro" id="IPR050154">
    <property type="entry name" value="UbiB_kinase"/>
</dbReference>
<protein>
    <recommendedName>
        <fullName evidence="3">ABC1 atypical kinase-like domain-containing protein</fullName>
    </recommendedName>
</protein>
<keyword evidence="5" id="KW-1185">Reference proteome</keyword>
<dbReference type="PANTHER" id="PTHR10566">
    <property type="entry name" value="CHAPERONE-ACTIVITY OF BC1 COMPLEX CABC1 -RELATED"/>
    <property type="match status" value="1"/>
</dbReference>
<feature type="domain" description="ABC1 atypical kinase-like" evidence="3">
    <location>
        <begin position="97"/>
        <end position="340"/>
    </location>
</feature>
<dbReference type="GO" id="GO:0016740">
    <property type="term" value="F:transferase activity"/>
    <property type="evidence" value="ECO:0007669"/>
    <property type="project" value="UniProtKB-KW"/>
</dbReference>
<keyword evidence="2" id="KW-0472">Membrane</keyword>
<reference evidence="4 5" key="1">
    <citation type="submission" date="2019-08" db="EMBL/GenBank/DDBJ databases">
        <title>Deep-cultivation of Planctomycetes and their phenomic and genomic characterization uncovers novel biology.</title>
        <authorList>
            <person name="Wiegand S."/>
            <person name="Jogler M."/>
            <person name="Boedeker C."/>
            <person name="Pinto D."/>
            <person name="Vollmers J."/>
            <person name="Rivas-Marin E."/>
            <person name="Kohn T."/>
            <person name="Peeters S.H."/>
            <person name="Heuer A."/>
            <person name="Rast P."/>
            <person name="Oberbeckmann S."/>
            <person name="Bunk B."/>
            <person name="Jeske O."/>
            <person name="Meyerdierks A."/>
            <person name="Storesund J.E."/>
            <person name="Kallscheuer N."/>
            <person name="Luecker S."/>
            <person name="Lage O.M."/>
            <person name="Pohl T."/>
            <person name="Merkel B.J."/>
            <person name="Hornburger P."/>
            <person name="Mueller R.-W."/>
            <person name="Bruemmer F."/>
            <person name="Labrenz M."/>
            <person name="Spormann A.M."/>
            <person name="Op den Camp H."/>
            <person name="Overmann J."/>
            <person name="Amann R."/>
            <person name="Jetten M.S.M."/>
            <person name="Mascher T."/>
            <person name="Medema M.H."/>
            <person name="Devos D.P."/>
            <person name="Kaster A.-K."/>
            <person name="Ovreas L."/>
            <person name="Rohde M."/>
            <person name="Galperin M.Y."/>
            <person name="Jogler C."/>
        </authorList>
    </citation>
    <scope>NUCLEOTIDE SEQUENCE [LARGE SCALE GENOMIC DNA]</scope>
    <source>
        <strain evidence="4 5">OJF2</strain>
    </source>
</reference>
<dbReference type="CDD" id="cd05121">
    <property type="entry name" value="ABC1_ADCK3-like"/>
    <property type="match status" value="1"/>
</dbReference>
<evidence type="ECO:0000256" key="2">
    <source>
        <dbReference type="SAM" id="Phobius"/>
    </source>
</evidence>
<dbReference type="InterPro" id="IPR011009">
    <property type="entry name" value="Kinase-like_dom_sf"/>
</dbReference>
<keyword evidence="4" id="KW-0808">Transferase</keyword>
<name>A0A5B9W597_9BACT</name>
<dbReference type="OrthoDB" id="9795390at2"/>
<keyword evidence="2" id="KW-1133">Transmembrane helix</keyword>
<dbReference type="EMBL" id="CP042997">
    <property type="protein sequence ID" value="QEH35792.1"/>
    <property type="molecule type" value="Genomic_DNA"/>
</dbReference>
<evidence type="ECO:0000259" key="3">
    <source>
        <dbReference type="Pfam" id="PF03109"/>
    </source>
</evidence>
<evidence type="ECO:0000313" key="5">
    <source>
        <dbReference type="Proteomes" id="UP000324233"/>
    </source>
</evidence>
<evidence type="ECO:0000256" key="1">
    <source>
        <dbReference type="ARBA" id="ARBA00009670"/>
    </source>
</evidence>
<dbReference type="AlphaFoldDB" id="A0A5B9W597"/>
<organism evidence="4 5">
    <name type="scientific">Aquisphaera giovannonii</name>
    <dbReference type="NCBI Taxonomy" id="406548"/>
    <lineage>
        <taxon>Bacteria</taxon>
        <taxon>Pseudomonadati</taxon>
        <taxon>Planctomycetota</taxon>
        <taxon>Planctomycetia</taxon>
        <taxon>Isosphaerales</taxon>
        <taxon>Isosphaeraceae</taxon>
        <taxon>Aquisphaera</taxon>
    </lineage>
</organism>
<sequence>MILASLIRLEKNARRLSEILSVLGRYGLADWFGGMPYDWIQNRLVAFDGQRLGGLTRETRIRLALIELGTTFVKLGQILSTRQDLVGPGLAAELKQLADRVPPDPPEVIRETVSAELGRPPEDLFEVFDAEAFGSASVAQVHRARLRDGRRVIVKVQHAGIEGKVHCDLDLLMGLAELLQKHAPQLRSYQPAVTMRELRRSLLCELDFSSERRNLEAFARNFADDQAVHFPAIHPELCSRRVLTMEQLEGIKVTSREELHASGIDLNEVALRAADVYLEMIFRDGFYHADPHPGNFIVLPGGVVGILDFGMVGRMDARLREQLDALLLAVGRGDSERLMEWTLNLGGSLSDSDRAGLQGEVGGLAAEVVGQSIGDMDISGAIERMTEIMHRYGLLMPPPVSRLLKTLVMLEGTARELSPHFSLAEVLERHQARSARALADPQVWLRKMERSYREWERLAKVLPTSLADVLSGLRGGTLEFQHSDRHLGGAVDRLANGVLSASLFLGAAQLLGRASREKDWDGAKAIGVAFLVAAVVLAIRLQRAIRKAEMKNDA</sequence>
<dbReference type="KEGG" id="agv:OJF2_43490"/>
<keyword evidence="2" id="KW-0812">Transmembrane</keyword>
<proteinExistence type="inferred from homology"/>
<gene>
    <name evidence="4" type="primary">ubiB_3</name>
    <name evidence="4" type="ORF">OJF2_43490</name>
</gene>
<dbReference type="InterPro" id="IPR004147">
    <property type="entry name" value="ABC1_dom"/>
</dbReference>
<feature type="transmembrane region" description="Helical" evidence="2">
    <location>
        <begin position="523"/>
        <end position="541"/>
    </location>
</feature>